<dbReference type="PANTHER" id="PTHR35580:SF1">
    <property type="entry name" value="PHYTASE-LIKE DOMAIN-CONTAINING PROTEIN"/>
    <property type="match status" value="1"/>
</dbReference>
<feature type="chain" id="PRO_5011730829" evidence="1">
    <location>
        <begin position="28"/>
        <end position="553"/>
    </location>
</feature>
<name>A0A1H3B4I5_9BACT</name>
<evidence type="ECO:0000256" key="1">
    <source>
        <dbReference type="SAM" id="SignalP"/>
    </source>
</evidence>
<feature type="signal peptide" evidence="1">
    <location>
        <begin position="1"/>
        <end position="27"/>
    </location>
</feature>
<dbReference type="Proteomes" id="UP000199249">
    <property type="component" value="Unassembled WGS sequence"/>
</dbReference>
<proteinExistence type="predicted"/>
<dbReference type="AlphaFoldDB" id="A0A1H3B4I5"/>
<dbReference type="SUPFAM" id="SSF101898">
    <property type="entry name" value="NHL repeat"/>
    <property type="match status" value="1"/>
</dbReference>
<dbReference type="NCBIfam" id="TIGR04183">
    <property type="entry name" value="Por_Secre_tail"/>
    <property type="match status" value="1"/>
</dbReference>
<gene>
    <name evidence="2" type="ORF">SAMN04488069_101157</name>
</gene>
<organism evidence="2 3">
    <name type="scientific">Hymenobacter psychrophilus</name>
    <dbReference type="NCBI Taxonomy" id="651662"/>
    <lineage>
        <taxon>Bacteria</taxon>
        <taxon>Pseudomonadati</taxon>
        <taxon>Bacteroidota</taxon>
        <taxon>Cytophagia</taxon>
        <taxon>Cytophagales</taxon>
        <taxon>Hymenobacteraceae</taxon>
        <taxon>Hymenobacter</taxon>
    </lineage>
</organism>
<dbReference type="EMBL" id="FNOV01000001">
    <property type="protein sequence ID" value="SDX36857.1"/>
    <property type="molecule type" value="Genomic_DNA"/>
</dbReference>
<evidence type="ECO:0000313" key="3">
    <source>
        <dbReference type="Proteomes" id="UP000199249"/>
    </source>
</evidence>
<protein>
    <submittedName>
        <fullName evidence="2">Por secretion system C-terminal sorting domain-containing protein</fullName>
    </submittedName>
</protein>
<dbReference type="Pfam" id="PF06739">
    <property type="entry name" value="SBBP"/>
    <property type="match status" value="2"/>
</dbReference>
<dbReference type="InterPro" id="IPR052918">
    <property type="entry name" value="Motility_Chemotaxis_Reg"/>
</dbReference>
<keyword evidence="3" id="KW-1185">Reference proteome</keyword>
<dbReference type="OrthoDB" id="610424at2"/>
<dbReference type="STRING" id="651662.SAMN04488069_101157"/>
<dbReference type="PANTHER" id="PTHR35580">
    <property type="entry name" value="CELL SURFACE GLYCOPROTEIN (S-LAYER PROTEIN)-LIKE PROTEIN"/>
    <property type="match status" value="1"/>
</dbReference>
<sequence length="553" mass="56650">MGIFTPAFFRRVITGLALFAHSMGTRAQNTPPAWQDATNIGQETFDTGVGAVDGAGNHYVIGAMRGSLTVGTTTLTSVGDVDSYLAKYSPGGAVLWVRQIGSPGADLIFDVALDAAGNSYVTGRFNGPVALGNNLSLSNASSSPEVFVVRYSPLGTPEWAQQSTSGSNSTGFGIGTDLAGNLYVTGTCNAPFTLGGVALGMPNNQYRPVFLARLSWATGAVQSLVTAFAYPALGGSFGLPRLAVGPAGETVITISFSQPAPLCPNGLTFTSRGGTDALVAKYTALGSFQWAQQIGSTGNDPISDATVDAAGNVYVCGTARGTNVVGTITLPYQGGADGYVAKYSSQGIAQWAEALGGTADDTWNSVSLDATGAPYVAGSFSTSSQVSTTTLSSTGATDAVVAAYTAQGQLRWVKQAGGPGADAAYYLGLDNASRISVRGLFANASVFGPFTLSTNAANGESYLARLGGTVSTTQTSYLPFQALYPNPAVAFVHLPGLPVGTRIQLLDAVGRVARETTVSTAAQVSVLDLAPGLYTLRATDQQGQLYTGRVAVE</sequence>
<dbReference type="InterPro" id="IPR026444">
    <property type="entry name" value="Secre_tail"/>
</dbReference>
<keyword evidence="1" id="KW-0732">Signal</keyword>
<dbReference type="InterPro" id="IPR010620">
    <property type="entry name" value="SBBP_repeat"/>
</dbReference>
<reference evidence="3" key="1">
    <citation type="submission" date="2016-10" db="EMBL/GenBank/DDBJ databases">
        <authorList>
            <person name="Varghese N."/>
            <person name="Submissions S."/>
        </authorList>
    </citation>
    <scope>NUCLEOTIDE SEQUENCE [LARGE SCALE GENOMIC DNA]</scope>
    <source>
        <strain evidence="3">CGMCC 1.8975</strain>
    </source>
</reference>
<evidence type="ECO:0000313" key="2">
    <source>
        <dbReference type="EMBL" id="SDX36857.1"/>
    </source>
</evidence>
<dbReference type="RefSeq" id="WP_092736876.1">
    <property type="nucleotide sequence ID" value="NZ_FNOV01000001.1"/>
</dbReference>
<accession>A0A1H3B4I5</accession>